<comment type="caution">
    <text evidence="3">The sequence shown here is derived from an EMBL/GenBank/DDBJ whole genome shotgun (WGS) entry which is preliminary data.</text>
</comment>
<sequence length="249" mass="27351">MFISSRSCKSLRVVGVALCAALILAGCSSQEETTAPTGTPDNPRDVTAWSPSVIPTSAPITEEQQEVSRLEQVTQILQAYDLPAPTSEVELPPVVRRVSYEDSGPLIAQCLTDNGFSSTSSGGIITTLDVADEQEKSFAKVRADCAAQYPIDAKYTQEWTADQWRVYYEYMVGYYIPCVESFGIAIDKDNIPEERTFIESALSGADRWSPVAEWFDNPDYHKLTDETTPEGAELAEACRQSPPSNKLFG</sequence>
<accession>A0A0W1KK56</accession>
<evidence type="ECO:0000256" key="1">
    <source>
        <dbReference type="SAM" id="MobiDB-lite"/>
    </source>
</evidence>
<name>A0A0W1KK56_9ACTO</name>
<dbReference type="PATRIC" id="fig|59561.3.peg.860"/>
<evidence type="ECO:0000313" key="4">
    <source>
        <dbReference type="Proteomes" id="UP000054404"/>
    </source>
</evidence>
<dbReference type="Proteomes" id="UP000054404">
    <property type="component" value="Unassembled WGS sequence"/>
</dbReference>
<keyword evidence="4" id="KW-1185">Reference proteome</keyword>
<organism evidence="3 4">
    <name type="scientific">Trueperella bernardiae</name>
    <dbReference type="NCBI Taxonomy" id="59561"/>
    <lineage>
        <taxon>Bacteria</taxon>
        <taxon>Bacillati</taxon>
        <taxon>Actinomycetota</taxon>
        <taxon>Actinomycetes</taxon>
        <taxon>Actinomycetales</taxon>
        <taxon>Actinomycetaceae</taxon>
        <taxon>Trueperella</taxon>
    </lineage>
</organism>
<feature type="signal peptide" evidence="2">
    <location>
        <begin position="1"/>
        <end position="25"/>
    </location>
</feature>
<reference evidence="3 4" key="1">
    <citation type="submission" date="2015-11" db="EMBL/GenBank/DDBJ databases">
        <title>Draft Genome Sequence of the Type Strain Trueperella bernardiae LCDC 89-0504T, Isolated from Blood Culture.</title>
        <authorList>
            <person name="Bernier A.-M."/>
            <person name="Bernard K."/>
        </authorList>
    </citation>
    <scope>NUCLEOTIDE SEQUENCE [LARGE SCALE GENOMIC DNA]</scope>
    <source>
        <strain evidence="3 4">LCDC 89-0504</strain>
    </source>
</reference>
<proteinExistence type="predicted"/>
<feature type="region of interest" description="Disordered" evidence="1">
    <location>
        <begin position="228"/>
        <end position="249"/>
    </location>
</feature>
<dbReference type="AlphaFoldDB" id="A0A0W1KK56"/>
<evidence type="ECO:0000256" key="2">
    <source>
        <dbReference type="SAM" id="SignalP"/>
    </source>
</evidence>
<evidence type="ECO:0008006" key="5">
    <source>
        <dbReference type="Google" id="ProtNLM"/>
    </source>
</evidence>
<evidence type="ECO:0000313" key="3">
    <source>
        <dbReference type="EMBL" id="KTF04346.1"/>
    </source>
</evidence>
<gene>
    <name evidence="3" type="ORF">AQZ59_00867</name>
</gene>
<protein>
    <recommendedName>
        <fullName evidence="5">Lipoprotein</fullName>
    </recommendedName>
</protein>
<keyword evidence="2" id="KW-0732">Signal</keyword>
<dbReference type="EMBL" id="LNIZ01000003">
    <property type="protein sequence ID" value="KTF04346.1"/>
    <property type="molecule type" value="Genomic_DNA"/>
</dbReference>
<feature type="chain" id="PRO_5039053602" description="Lipoprotein" evidence="2">
    <location>
        <begin position="26"/>
        <end position="249"/>
    </location>
</feature>
<dbReference type="PROSITE" id="PS51257">
    <property type="entry name" value="PROKAR_LIPOPROTEIN"/>
    <property type="match status" value="1"/>
</dbReference>